<name>E4TW85_SULKY</name>
<gene>
    <name evidence="2" type="ordered locus">Sulku_0033</name>
</gene>
<dbReference type="OrthoDB" id="1093906at2"/>
<dbReference type="AlphaFoldDB" id="E4TW85"/>
<organism evidence="2 3">
    <name type="scientific">Sulfuricurvum kujiense (strain ATCC BAA-921 / DSM 16994 / JCM 11577 / YK-1)</name>
    <dbReference type="NCBI Taxonomy" id="709032"/>
    <lineage>
        <taxon>Bacteria</taxon>
        <taxon>Pseudomonadati</taxon>
        <taxon>Campylobacterota</taxon>
        <taxon>Epsilonproteobacteria</taxon>
        <taxon>Campylobacterales</taxon>
        <taxon>Sulfurimonadaceae</taxon>
        <taxon>Sulfuricurvum</taxon>
    </lineage>
</organism>
<keyword evidence="3" id="KW-1185">Reference proteome</keyword>
<dbReference type="Gene3D" id="2.170.130.30">
    <property type="match status" value="1"/>
</dbReference>
<dbReference type="KEGG" id="sku:Sulku_0033"/>
<feature type="domain" description="Transcobalamin-like C-terminal" evidence="1">
    <location>
        <begin position="41"/>
        <end position="109"/>
    </location>
</feature>
<dbReference type="RefSeq" id="WP_013458898.1">
    <property type="nucleotide sequence ID" value="NC_014762.1"/>
</dbReference>
<evidence type="ECO:0000313" key="3">
    <source>
        <dbReference type="Proteomes" id="UP000008721"/>
    </source>
</evidence>
<dbReference type="Pfam" id="PF14478">
    <property type="entry name" value="DUF4430"/>
    <property type="match status" value="1"/>
</dbReference>
<proteinExistence type="predicted"/>
<dbReference type="InterPro" id="IPR027954">
    <property type="entry name" value="Transcobalamin-like_C"/>
</dbReference>
<sequence>MKLIVLSVFLALHCWGENLTVTLHYGDAKPDKVIETAYSRGMSALDVLKRISRVETSKTGQYRFVRSIDGVRSQIGKFGWFYLIDGESVNTTAENFILNDAKTMTWIYKVEACY</sequence>
<dbReference type="Proteomes" id="UP000008721">
    <property type="component" value="Chromosome"/>
</dbReference>
<dbReference type="eggNOG" id="ENOG503371M">
    <property type="taxonomic scope" value="Bacteria"/>
</dbReference>
<dbReference type="HOGENOM" id="CLU_2119878_0_0_7"/>
<dbReference type="STRING" id="709032.Sulku_0033"/>
<dbReference type="EMBL" id="CP002355">
    <property type="protein sequence ID" value="ADR32701.1"/>
    <property type="molecule type" value="Genomic_DNA"/>
</dbReference>
<protein>
    <recommendedName>
        <fullName evidence="1">Transcobalamin-like C-terminal domain-containing protein</fullName>
    </recommendedName>
</protein>
<accession>E4TW85</accession>
<evidence type="ECO:0000313" key="2">
    <source>
        <dbReference type="EMBL" id="ADR32701.1"/>
    </source>
</evidence>
<reference evidence="2 3" key="1">
    <citation type="journal article" date="2012" name="Stand. Genomic Sci.">
        <title>Complete genome sequence of the sulfur compounds oxidizing chemolithoautotroph Sulfuricurvum kujiense type strain (YK-1(T)).</title>
        <authorList>
            <person name="Han C."/>
            <person name="Kotsyurbenko O."/>
            <person name="Chertkov O."/>
            <person name="Held B."/>
            <person name="Lapidus A."/>
            <person name="Nolan M."/>
            <person name="Lucas S."/>
            <person name="Hammon N."/>
            <person name="Deshpande S."/>
            <person name="Cheng J.F."/>
            <person name="Tapia R."/>
            <person name="Goodwin L.A."/>
            <person name="Pitluck S."/>
            <person name="Liolios K."/>
            <person name="Pagani I."/>
            <person name="Ivanova N."/>
            <person name="Mavromatis K."/>
            <person name="Mikhailova N."/>
            <person name="Pati A."/>
            <person name="Chen A."/>
            <person name="Palaniappan K."/>
            <person name="Land M."/>
            <person name="Hauser L."/>
            <person name="Chang Y.J."/>
            <person name="Jeffries C.D."/>
            <person name="Brambilla E.M."/>
            <person name="Rohde M."/>
            <person name="Spring S."/>
            <person name="Sikorski J."/>
            <person name="Goker M."/>
            <person name="Woyke T."/>
            <person name="Bristow J."/>
            <person name="Eisen J.A."/>
            <person name="Markowitz V."/>
            <person name="Hugenholtz P."/>
            <person name="Kyrpides N.C."/>
            <person name="Klenk H.P."/>
            <person name="Detter J.C."/>
        </authorList>
    </citation>
    <scope>NUCLEOTIDE SEQUENCE [LARGE SCALE GENOMIC DNA]</scope>
    <source>
        <strain evidence="3">ATCC BAA-921 / DSM 16994 / JCM 11577 / YK-1</strain>
    </source>
</reference>
<evidence type="ECO:0000259" key="1">
    <source>
        <dbReference type="Pfam" id="PF14478"/>
    </source>
</evidence>